<dbReference type="OrthoDB" id="9772407at2"/>
<dbReference type="InterPro" id="IPR023210">
    <property type="entry name" value="NADP_OxRdtase_dom"/>
</dbReference>
<dbReference type="Pfam" id="PF00248">
    <property type="entry name" value="Aldo_ket_red"/>
    <property type="match status" value="1"/>
</dbReference>
<dbReference type="RefSeq" id="WP_131305150.1">
    <property type="nucleotide sequence ID" value="NZ_SJFN01000001.1"/>
</dbReference>
<keyword evidence="3" id="KW-1185">Reference proteome</keyword>
<evidence type="ECO:0000313" key="3">
    <source>
        <dbReference type="Proteomes" id="UP000292781"/>
    </source>
</evidence>
<gene>
    <name evidence="2" type="ORF">EYW49_01380</name>
</gene>
<organism evidence="2 3">
    <name type="scientific">Siculibacillus lacustris</name>
    <dbReference type="NCBI Taxonomy" id="1549641"/>
    <lineage>
        <taxon>Bacteria</taxon>
        <taxon>Pseudomonadati</taxon>
        <taxon>Pseudomonadota</taxon>
        <taxon>Alphaproteobacteria</taxon>
        <taxon>Hyphomicrobiales</taxon>
        <taxon>Ancalomicrobiaceae</taxon>
        <taxon>Siculibacillus</taxon>
    </lineage>
</organism>
<dbReference type="InterPro" id="IPR036812">
    <property type="entry name" value="NAD(P)_OxRdtase_dom_sf"/>
</dbReference>
<proteinExistence type="predicted"/>
<dbReference type="SUPFAM" id="SSF51430">
    <property type="entry name" value="NAD(P)-linked oxidoreductase"/>
    <property type="match status" value="1"/>
</dbReference>
<dbReference type="GO" id="GO:0016491">
    <property type="term" value="F:oxidoreductase activity"/>
    <property type="evidence" value="ECO:0007669"/>
    <property type="project" value="InterPro"/>
</dbReference>
<dbReference type="CDD" id="cd19138">
    <property type="entry name" value="AKR_YeaE"/>
    <property type="match status" value="1"/>
</dbReference>
<dbReference type="PANTHER" id="PTHR43638">
    <property type="entry name" value="OXIDOREDUCTASE, ALDO/KETO REDUCTASE FAMILY PROTEIN"/>
    <property type="match status" value="1"/>
</dbReference>
<protein>
    <submittedName>
        <fullName evidence="2">Aldo/keto reductase</fullName>
    </submittedName>
</protein>
<accession>A0A4Q9VY11</accession>
<feature type="domain" description="NADP-dependent oxidoreductase" evidence="1">
    <location>
        <begin position="15"/>
        <end position="263"/>
    </location>
</feature>
<dbReference type="EMBL" id="SJFN01000001">
    <property type="protein sequence ID" value="TBW41406.1"/>
    <property type="molecule type" value="Genomic_DNA"/>
</dbReference>
<evidence type="ECO:0000259" key="1">
    <source>
        <dbReference type="Pfam" id="PF00248"/>
    </source>
</evidence>
<dbReference type="Gene3D" id="3.20.20.100">
    <property type="entry name" value="NADP-dependent oxidoreductase domain"/>
    <property type="match status" value="1"/>
</dbReference>
<comment type="caution">
    <text evidence="2">The sequence shown here is derived from an EMBL/GenBank/DDBJ whole genome shotgun (WGS) entry which is preliminary data.</text>
</comment>
<dbReference type="Proteomes" id="UP000292781">
    <property type="component" value="Unassembled WGS sequence"/>
</dbReference>
<reference evidence="2 3" key="1">
    <citation type="submission" date="2019-02" db="EMBL/GenBank/DDBJ databases">
        <title>Siculibacillus lacustris gen. nov., sp. nov., a new rosette-forming bacterium isolated from a freshwater crater lake (Lake St. Ana, Romania).</title>
        <authorList>
            <person name="Felfoldi T."/>
            <person name="Marton Z."/>
            <person name="Szabo A."/>
            <person name="Mentes A."/>
            <person name="Boka K."/>
            <person name="Marialigeti K."/>
            <person name="Mathe I."/>
            <person name="Koncz M."/>
            <person name="Schumann P."/>
            <person name="Toth E."/>
        </authorList>
    </citation>
    <scope>NUCLEOTIDE SEQUENCE [LARGE SCALE GENOMIC DNA]</scope>
    <source>
        <strain evidence="2 3">SA-279</strain>
    </source>
</reference>
<dbReference type="PANTHER" id="PTHR43638:SF3">
    <property type="entry name" value="ALDEHYDE REDUCTASE"/>
    <property type="match status" value="1"/>
</dbReference>
<sequence length="277" mass="30401">MKTVTLPDGTAVPALGMGTWMMGEARGARAEELATLRRGLELGLTLIDTAEMYGEGASERLVGEAIAGRRDEVFLVSKVYPHNATRARTIAACERSLTRLGTDRLDLYLLHWRGSVPFAETIEAFETLKRDGKIRRWGVSNLDLVDMAELSTTPGGEGVGTDQVLYNLSRRGIEWDLLPWAKARGLPIMAYSPIEQGRLLADRELARLAAAHGWTAAQLALAWVLDRDRVIAIPKTGHRARLEENAAALDVRLTPEIRAALDALFPPPRGSTPLEML</sequence>
<dbReference type="AlphaFoldDB" id="A0A4Q9VY11"/>
<name>A0A4Q9VY11_9HYPH</name>
<dbReference type="PRINTS" id="PR00069">
    <property type="entry name" value="ALDKETRDTASE"/>
</dbReference>
<dbReference type="InterPro" id="IPR020471">
    <property type="entry name" value="AKR"/>
</dbReference>
<evidence type="ECO:0000313" key="2">
    <source>
        <dbReference type="EMBL" id="TBW41406.1"/>
    </source>
</evidence>